<organism evidence="2 3">
    <name type="scientific">Cichlidogyrus casuarinus</name>
    <dbReference type="NCBI Taxonomy" id="1844966"/>
    <lineage>
        <taxon>Eukaryota</taxon>
        <taxon>Metazoa</taxon>
        <taxon>Spiralia</taxon>
        <taxon>Lophotrochozoa</taxon>
        <taxon>Platyhelminthes</taxon>
        <taxon>Monogenea</taxon>
        <taxon>Monopisthocotylea</taxon>
        <taxon>Dactylogyridea</taxon>
        <taxon>Ancyrocephalidae</taxon>
        <taxon>Cichlidogyrus</taxon>
    </lineage>
</organism>
<evidence type="ECO:0000313" key="3">
    <source>
        <dbReference type="Proteomes" id="UP001626550"/>
    </source>
</evidence>
<evidence type="ECO:0000313" key="2">
    <source>
        <dbReference type="EMBL" id="KAL3310608.1"/>
    </source>
</evidence>
<dbReference type="AlphaFoldDB" id="A0ABD2PU71"/>
<feature type="region of interest" description="Disordered" evidence="1">
    <location>
        <begin position="113"/>
        <end position="139"/>
    </location>
</feature>
<name>A0ABD2PU71_9PLAT</name>
<comment type="caution">
    <text evidence="2">The sequence shown here is derived from an EMBL/GenBank/DDBJ whole genome shotgun (WGS) entry which is preliminary data.</text>
</comment>
<protein>
    <submittedName>
        <fullName evidence="2">Uncharacterized protein</fullName>
    </submittedName>
</protein>
<proteinExistence type="predicted"/>
<keyword evidence="3" id="KW-1185">Reference proteome</keyword>
<dbReference type="EMBL" id="JBJKFK010002798">
    <property type="protein sequence ID" value="KAL3310608.1"/>
    <property type="molecule type" value="Genomic_DNA"/>
</dbReference>
<reference evidence="2 3" key="1">
    <citation type="submission" date="2024-11" db="EMBL/GenBank/DDBJ databases">
        <title>Adaptive evolution of stress response genes in parasites aligns with host niche diversity.</title>
        <authorList>
            <person name="Hahn C."/>
            <person name="Resl P."/>
        </authorList>
    </citation>
    <scope>NUCLEOTIDE SEQUENCE [LARGE SCALE GENOMIC DNA]</scope>
    <source>
        <strain evidence="2">EGGRZ-B1_66</strain>
        <tissue evidence="2">Body</tissue>
    </source>
</reference>
<dbReference type="Proteomes" id="UP001626550">
    <property type="component" value="Unassembled WGS sequence"/>
</dbReference>
<sequence>MLCCRGPKPLKVLIEHGEDKDSKSLAQQLGGEIERVFKDEVIVALKTIEEDAVYYTVIELKKKVKNAADIQVALMSIGALVASMFPGETAGHSNEAYLQDVSTKGIEREPIQKELSREEEPAADVPSVAMPPDSQKEDCQPRCSVQEASTVEDHASAVNHQDGGNPAPFLIQGPATTEEHSIQIDLNQRNRELEGKKQGEVKGTSDDRVEGELRLCVPQITNNWQSTERVLTVYLRPHQSRMCLSEMREKPPFNKEWVLYA</sequence>
<evidence type="ECO:0000256" key="1">
    <source>
        <dbReference type="SAM" id="MobiDB-lite"/>
    </source>
</evidence>
<accession>A0ABD2PU71</accession>
<gene>
    <name evidence="2" type="ORF">Ciccas_010824</name>
</gene>